<dbReference type="EMBL" id="JOJR01003048">
    <property type="protein sequence ID" value="RCN28097.1"/>
    <property type="molecule type" value="Genomic_DNA"/>
</dbReference>
<protein>
    <submittedName>
        <fullName evidence="1">Uncharacterized protein</fullName>
    </submittedName>
</protein>
<sequence length="61" mass="7034">MQGNTARPYCRHSTLGTFSNCTTCISSQRFPCRALDSSSRRYRTQERTLSICCCFPTTKFR</sequence>
<name>A0A368FD27_ANCCA</name>
<evidence type="ECO:0000313" key="2">
    <source>
        <dbReference type="Proteomes" id="UP000252519"/>
    </source>
</evidence>
<accession>A0A368FD27</accession>
<dbReference type="AlphaFoldDB" id="A0A368FD27"/>
<proteinExistence type="predicted"/>
<gene>
    <name evidence="1" type="ORF">ANCCAN_26165</name>
</gene>
<comment type="caution">
    <text evidence="1">The sequence shown here is derived from an EMBL/GenBank/DDBJ whole genome shotgun (WGS) entry which is preliminary data.</text>
</comment>
<keyword evidence="2" id="KW-1185">Reference proteome</keyword>
<organism evidence="1 2">
    <name type="scientific">Ancylostoma caninum</name>
    <name type="common">Dog hookworm</name>
    <dbReference type="NCBI Taxonomy" id="29170"/>
    <lineage>
        <taxon>Eukaryota</taxon>
        <taxon>Metazoa</taxon>
        <taxon>Ecdysozoa</taxon>
        <taxon>Nematoda</taxon>
        <taxon>Chromadorea</taxon>
        <taxon>Rhabditida</taxon>
        <taxon>Rhabditina</taxon>
        <taxon>Rhabditomorpha</taxon>
        <taxon>Strongyloidea</taxon>
        <taxon>Ancylostomatidae</taxon>
        <taxon>Ancylostomatinae</taxon>
        <taxon>Ancylostoma</taxon>
    </lineage>
</organism>
<dbReference type="Proteomes" id="UP000252519">
    <property type="component" value="Unassembled WGS sequence"/>
</dbReference>
<evidence type="ECO:0000313" key="1">
    <source>
        <dbReference type="EMBL" id="RCN28097.1"/>
    </source>
</evidence>
<reference evidence="1 2" key="1">
    <citation type="submission" date="2014-10" db="EMBL/GenBank/DDBJ databases">
        <title>Draft genome of the hookworm Ancylostoma caninum.</title>
        <authorList>
            <person name="Mitreva M."/>
        </authorList>
    </citation>
    <scope>NUCLEOTIDE SEQUENCE [LARGE SCALE GENOMIC DNA]</scope>
    <source>
        <strain evidence="1 2">Baltimore</strain>
    </source>
</reference>